<name>A0A1T4XE36_9FIRM</name>
<dbReference type="Proteomes" id="UP000190286">
    <property type="component" value="Unassembled WGS sequence"/>
</dbReference>
<evidence type="ECO:0000313" key="2">
    <source>
        <dbReference type="Proteomes" id="UP000190286"/>
    </source>
</evidence>
<reference evidence="1 2" key="1">
    <citation type="submission" date="2017-02" db="EMBL/GenBank/DDBJ databases">
        <authorList>
            <person name="Peterson S.W."/>
        </authorList>
    </citation>
    <scope>NUCLEOTIDE SEQUENCE [LARGE SCALE GENOMIC DNA]</scope>
    <source>
        <strain evidence="1 2">ATCC 27749</strain>
    </source>
</reference>
<proteinExistence type="predicted"/>
<organism evidence="1 2">
    <name type="scientific">Gemmiger formicilis</name>
    <dbReference type="NCBI Taxonomy" id="745368"/>
    <lineage>
        <taxon>Bacteria</taxon>
        <taxon>Bacillati</taxon>
        <taxon>Bacillota</taxon>
        <taxon>Clostridia</taxon>
        <taxon>Eubacteriales</taxon>
        <taxon>Gemmiger</taxon>
    </lineage>
</organism>
<dbReference type="AlphaFoldDB" id="A0A1T4XE36"/>
<gene>
    <name evidence="1" type="ORF">SAMN02745178_01751</name>
</gene>
<evidence type="ECO:0000313" key="1">
    <source>
        <dbReference type="EMBL" id="SKA87667.1"/>
    </source>
</evidence>
<protein>
    <submittedName>
        <fullName evidence="1">Putative abortive phage resistance protein AbiGii toxin</fullName>
    </submittedName>
</protein>
<dbReference type="EMBL" id="FUYF01000009">
    <property type="protein sequence ID" value="SKA87667.1"/>
    <property type="molecule type" value="Genomic_DNA"/>
</dbReference>
<keyword evidence="2" id="KW-1185">Reference proteome</keyword>
<dbReference type="STRING" id="745368.SAMN02745178_01751"/>
<accession>A0A1T4XE36</accession>
<sequence>MRTKFNFTVIPANAKSSKDALAALRLLKGLYEGTATIKGEKKSFPKQDISDIDMEDLTNKIALWTDICTLEEKLNVSFDPGAPMPQEDLEFLYQLRACLLCHKKIAWKHPFSKLHLTQTSQNIHEIESLVGKDDIPLNFDEGPISCTLLGTSFELYSKTELRHILITSIDWTDDNKSSADLYIADSSSRSWELLRAFVTTDEYLNNSSRHKLASS</sequence>